<dbReference type="CDD" id="cd00377">
    <property type="entry name" value="ICL_PEPM"/>
    <property type="match status" value="1"/>
</dbReference>
<dbReference type="PANTHER" id="PTHR42905">
    <property type="entry name" value="PHOSPHOENOLPYRUVATE CARBOXYLASE"/>
    <property type="match status" value="1"/>
</dbReference>
<gene>
    <name evidence="1" type="ORF">LXT12_15995</name>
</gene>
<protein>
    <submittedName>
        <fullName evidence="1">Isocitrate lyase/phosphoenolpyruvate mutase family protein</fullName>
    </submittedName>
</protein>
<proteinExistence type="predicted"/>
<dbReference type="Gene3D" id="3.20.20.60">
    <property type="entry name" value="Phosphoenolpyruvate-binding domains"/>
    <property type="match status" value="1"/>
</dbReference>
<dbReference type="Pfam" id="PF13714">
    <property type="entry name" value="PEP_mutase"/>
    <property type="match status" value="1"/>
</dbReference>
<name>A0ABS8XNH9_9BURK</name>
<comment type="caution">
    <text evidence="1">The sequence shown here is derived from an EMBL/GenBank/DDBJ whole genome shotgun (WGS) entry which is preliminary data.</text>
</comment>
<keyword evidence="2" id="KW-1185">Reference proteome</keyword>
<dbReference type="EMBL" id="JAJTWT010000006">
    <property type="protein sequence ID" value="MCE4538755.1"/>
    <property type="molecule type" value="Genomic_DNA"/>
</dbReference>
<dbReference type="InterPro" id="IPR039556">
    <property type="entry name" value="ICL/PEPM"/>
</dbReference>
<dbReference type="Proteomes" id="UP001201463">
    <property type="component" value="Unassembled WGS sequence"/>
</dbReference>
<keyword evidence="1" id="KW-0456">Lyase</keyword>
<dbReference type="PANTHER" id="PTHR42905:SF16">
    <property type="entry name" value="CARBOXYPHOSPHONOENOLPYRUVATE PHOSPHONOMUTASE-LIKE PROTEIN (AFU_ORTHOLOGUE AFUA_5G07230)"/>
    <property type="match status" value="1"/>
</dbReference>
<organism evidence="1 2">
    <name type="scientific">Pelomonas caseinilytica</name>
    <dbReference type="NCBI Taxonomy" id="2906763"/>
    <lineage>
        <taxon>Bacteria</taxon>
        <taxon>Pseudomonadati</taxon>
        <taxon>Pseudomonadota</taxon>
        <taxon>Betaproteobacteria</taxon>
        <taxon>Burkholderiales</taxon>
        <taxon>Sphaerotilaceae</taxon>
        <taxon>Roseateles</taxon>
    </lineage>
</organism>
<dbReference type="InterPro" id="IPR015813">
    <property type="entry name" value="Pyrv/PenolPyrv_kinase-like_dom"/>
</dbReference>
<dbReference type="SUPFAM" id="SSF51621">
    <property type="entry name" value="Phosphoenolpyruvate/pyruvate domain"/>
    <property type="match status" value="1"/>
</dbReference>
<evidence type="ECO:0000313" key="2">
    <source>
        <dbReference type="Proteomes" id="UP001201463"/>
    </source>
</evidence>
<sequence>MNFRQLHRGPQLLKIANVWDAGSAVLVQALGAPALATTSAGLAWALGYADGNHMPIEEHAAAVRRIARVARVPVSVDSEAGYSDDPATAAGHVMRLVEAGAAGINLEDGAGPAALLCRKVEAIKAAAARAGVDVFVNARCDVWLKRLAPGREVEETLARARDYAAAGADGLFAAGATVEADIAALVAGQPLPLNVMARPAMPGLEALQRLGVRRLSAGSAIAEAAWGRARRAAEGFLAEGACEALFEGAAPYPEINNALGAASQLAMGLHTTS</sequence>
<dbReference type="InterPro" id="IPR040442">
    <property type="entry name" value="Pyrv_kinase-like_dom_sf"/>
</dbReference>
<dbReference type="RefSeq" id="WP_233393196.1">
    <property type="nucleotide sequence ID" value="NZ_JAJTWT010000006.1"/>
</dbReference>
<reference evidence="1 2" key="1">
    <citation type="submission" date="2021-12" db="EMBL/GenBank/DDBJ databases">
        <title>Genome seq of p7.</title>
        <authorList>
            <person name="Seo T."/>
        </authorList>
    </citation>
    <scope>NUCLEOTIDE SEQUENCE [LARGE SCALE GENOMIC DNA]</scope>
    <source>
        <strain evidence="1 2">P7</strain>
    </source>
</reference>
<evidence type="ECO:0000313" key="1">
    <source>
        <dbReference type="EMBL" id="MCE4538755.1"/>
    </source>
</evidence>
<accession>A0ABS8XNH9</accession>
<dbReference type="GO" id="GO:0016829">
    <property type="term" value="F:lyase activity"/>
    <property type="evidence" value="ECO:0007669"/>
    <property type="project" value="UniProtKB-KW"/>
</dbReference>